<keyword evidence="4 8" id="KW-0653">Protein transport</keyword>
<comment type="subcellular location">
    <subcellularLocation>
        <location evidence="1 8">Membrane</location>
        <topology evidence="1 8">Multi-pass membrane protein</topology>
    </subcellularLocation>
</comment>
<evidence type="ECO:0000256" key="1">
    <source>
        <dbReference type="ARBA" id="ARBA00004141"/>
    </source>
</evidence>
<evidence type="ECO:0000313" key="11">
    <source>
        <dbReference type="Proteomes" id="UP000028924"/>
    </source>
</evidence>
<feature type="transmembrane region" description="Helical" evidence="8">
    <location>
        <begin position="122"/>
        <end position="140"/>
    </location>
</feature>
<dbReference type="GO" id="GO:0015031">
    <property type="term" value="P:protein transport"/>
    <property type="evidence" value="ECO:0007669"/>
    <property type="project" value="UniProtKB-KW"/>
</dbReference>
<evidence type="ECO:0000256" key="4">
    <source>
        <dbReference type="ARBA" id="ARBA00022927"/>
    </source>
</evidence>
<keyword evidence="3 8" id="KW-0812">Transmembrane</keyword>
<accession>A0A087SR32</accession>
<dbReference type="GO" id="GO:0016020">
    <property type="term" value="C:membrane"/>
    <property type="evidence" value="ECO:0007669"/>
    <property type="project" value="UniProtKB-SubCell"/>
</dbReference>
<evidence type="ECO:0000313" key="10">
    <source>
        <dbReference type="EMBL" id="RMZ56446.1"/>
    </source>
</evidence>
<keyword evidence="5 8" id="KW-1133">Transmembrane helix</keyword>
<evidence type="ECO:0000313" key="12">
    <source>
        <dbReference type="Proteomes" id="UP000279271"/>
    </source>
</evidence>
<feature type="transmembrane region" description="Helical" evidence="8">
    <location>
        <begin position="245"/>
        <end position="266"/>
    </location>
</feature>
<evidence type="ECO:0000256" key="7">
    <source>
        <dbReference type="ARBA" id="ARBA00025800"/>
    </source>
</evidence>
<dbReference type="Pfam" id="PF04178">
    <property type="entry name" value="Got1"/>
    <property type="match status" value="2"/>
</dbReference>
<reference evidence="10" key="3">
    <citation type="submission" date="2018-10" db="EMBL/GenBank/DDBJ databases">
        <authorList>
            <person name="Hovde B."/>
            <person name="Zhang X."/>
        </authorList>
    </citation>
    <scope>NUCLEOTIDE SEQUENCE [LARGE SCALE GENOMIC DNA]</scope>
    <source>
        <strain evidence="10">UTEX 25</strain>
    </source>
</reference>
<dbReference type="PANTHER" id="PTHR23137:SF36">
    <property type="entry name" value="VESICLE TRANSPORT PROTEIN SFT2C"/>
    <property type="match status" value="1"/>
</dbReference>
<keyword evidence="2 8" id="KW-0813">Transport</keyword>
<dbReference type="Proteomes" id="UP000279271">
    <property type="component" value="Unassembled WGS sequence"/>
</dbReference>
<gene>
    <name evidence="10" type="ORF">APUTEX25_004669</name>
    <name evidence="9" type="ORF">F751_6953</name>
</gene>
<dbReference type="KEGG" id="apro:F751_6953"/>
<dbReference type="GO" id="GO:0005737">
    <property type="term" value="C:cytoplasm"/>
    <property type="evidence" value="ECO:0007669"/>
    <property type="project" value="UniProtKB-ARBA"/>
</dbReference>
<evidence type="ECO:0000256" key="6">
    <source>
        <dbReference type="ARBA" id="ARBA00023136"/>
    </source>
</evidence>
<sequence length="268" mass="28565">MQSLRTWFGGSATDTEPPASVLAEWNAYSATPSSSRATDRLLTSAEEGAAGVTKFVTEAVGVFNTRVSGAARDVTTTVQSVQFIPSAAQWTYFAVFAGTGVMFLLASLFVFLPLIILSPSKFALTFSLGSGLILASLGALKGWRQMAGHMTAKERLPFTAGVLEGSGVRDALHVKLWEHNHVFWVVMIADAEARWAYLGSLVGTIYAAVVMHSYVFSIIFCVTQIITLLYYLASYFPGGATGVQYLVGGMGKGVFSLGAAAARSAFSR</sequence>
<proteinExistence type="inferred from homology"/>
<protein>
    <recommendedName>
        <fullName evidence="8">Vesicle transport protein</fullName>
    </recommendedName>
</protein>
<comment type="similarity">
    <text evidence="7 8">Belongs to the SFT2 family.</text>
</comment>
<evidence type="ECO:0000256" key="3">
    <source>
        <dbReference type="ARBA" id="ARBA00022692"/>
    </source>
</evidence>
<comment type="function">
    <text evidence="8">May be involved in fusion of retrograde transport vesicles derived from an endocytic compartment with the Golgi complex.</text>
</comment>
<dbReference type="OrthoDB" id="660759at2759"/>
<keyword evidence="11" id="KW-1185">Reference proteome</keyword>
<evidence type="ECO:0000313" key="9">
    <source>
        <dbReference type="EMBL" id="KFM28186.1"/>
    </source>
</evidence>
<dbReference type="EMBL" id="KL662165">
    <property type="protein sequence ID" value="KFM28186.1"/>
    <property type="molecule type" value="Genomic_DNA"/>
</dbReference>
<reference evidence="10" key="4">
    <citation type="submission" date="2018-11" db="EMBL/GenBank/DDBJ databases">
        <title>Characterization of plant carbon substrate utilization by Auxenochlorella protothecoides.</title>
        <authorList>
            <person name="Vogler B.W."/>
            <person name="Starkenburg S.R."/>
            <person name="Sudasinghe N."/>
            <person name="Schambach J.Y."/>
            <person name="Rollin J.A."/>
            <person name="Pattathil S."/>
            <person name="Barry A.N."/>
        </authorList>
    </citation>
    <scope>NUCLEOTIDE SEQUENCE [LARGE SCALE GENOMIC DNA]</scope>
    <source>
        <strain evidence="10">UTEX 25</strain>
    </source>
</reference>
<dbReference type="STRING" id="3075.A0A087SR32"/>
<organism evidence="9 11">
    <name type="scientific">Auxenochlorella protothecoides</name>
    <name type="common">Green microalga</name>
    <name type="synonym">Chlorella protothecoides</name>
    <dbReference type="NCBI Taxonomy" id="3075"/>
    <lineage>
        <taxon>Eukaryota</taxon>
        <taxon>Viridiplantae</taxon>
        <taxon>Chlorophyta</taxon>
        <taxon>core chlorophytes</taxon>
        <taxon>Trebouxiophyceae</taxon>
        <taxon>Chlorellales</taxon>
        <taxon>Chlorellaceae</taxon>
        <taxon>Auxenochlorella</taxon>
    </lineage>
</organism>
<dbReference type="GeneID" id="23618344"/>
<keyword evidence="6 8" id="KW-0472">Membrane</keyword>
<evidence type="ECO:0000256" key="2">
    <source>
        <dbReference type="ARBA" id="ARBA00022448"/>
    </source>
</evidence>
<name>A0A087SR32_AUXPR</name>
<evidence type="ECO:0000256" key="5">
    <source>
        <dbReference type="ARBA" id="ARBA00022989"/>
    </source>
</evidence>
<dbReference type="GO" id="GO:0012505">
    <property type="term" value="C:endomembrane system"/>
    <property type="evidence" value="ECO:0007669"/>
    <property type="project" value="UniProtKB-ARBA"/>
</dbReference>
<reference evidence="9 11" key="1">
    <citation type="journal article" date="2014" name="BMC Genomics">
        <title>Oil accumulation mechanisms of the oleaginous microalga Chlorella protothecoides revealed through its genome, transcriptomes, and proteomes.</title>
        <authorList>
            <person name="Gao C."/>
            <person name="Wang Y."/>
            <person name="Shen Y."/>
            <person name="Yan D."/>
            <person name="He X."/>
            <person name="Dai J."/>
            <person name="Wu Q."/>
        </authorList>
    </citation>
    <scope>NUCLEOTIDE SEQUENCE [LARGE SCALE GENOMIC DNA]</scope>
    <source>
        <strain evidence="9 11">0710</strain>
    </source>
</reference>
<dbReference type="PANTHER" id="PTHR23137">
    <property type="entry name" value="VESICLE TRANSPORT PROTEIN-RELATED"/>
    <property type="match status" value="1"/>
</dbReference>
<dbReference type="InterPro" id="IPR011691">
    <property type="entry name" value="Vesicle_transpt_SFT2"/>
</dbReference>
<reference evidence="12" key="2">
    <citation type="journal article" date="2018" name="Algal Res.">
        <title>Characterization of plant carbon substrate utilization by Auxenochlorella protothecoides.</title>
        <authorList>
            <person name="Vogler B.W."/>
            <person name="Starkenburg S.R."/>
            <person name="Sudasinghe N."/>
            <person name="Schambach J.Y."/>
            <person name="Rollin J.A."/>
            <person name="Pattathil S."/>
            <person name="Barry A.N."/>
        </authorList>
    </citation>
    <scope>NUCLEOTIDE SEQUENCE [LARGE SCALE GENOMIC DNA]</scope>
    <source>
        <strain evidence="12">UTEX 25</strain>
    </source>
</reference>
<dbReference type="Proteomes" id="UP000028924">
    <property type="component" value="Unassembled WGS sequence"/>
</dbReference>
<dbReference type="InterPro" id="IPR007305">
    <property type="entry name" value="Vesicle_transpt_Got1/SFT2"/>
</dbReference>
<dbReference type="EMBL" id="QOKY01000144">
    <property type="protein sequence ID" value="RMZ56446.1"/>
    <property type="molecule type" value="Genomic_DNA"/>
</dbReference>
<evidence type="ECO:0000256" key="8">
    <source>
        <dbReference type="RuleBase" id="RU363111"/>
    </source>
</evidence>
<dbReference type="eggNOG" id="KOG2887">
    <property type="taxonomic scope" value="Eukaryota"/>
</dbReference>
<feature type="transmembrane region" description="Helical" evidence="8">
    <location>
        <begin position="214"/>
        <end position="233"/>
    </location>
</feature>
<dbReference type="RefSeq" id="XP_011401199.1">
    <property type="nucleotide sequence ID" value="XM_011402897.1"/>
</dbReference>
<feature type="transmembrane region" description="Helical" evidence="8">
    <location>
        <begin position="92"/>
        <end position="116"/>
    </location>
</feature>
<dbReference type="GO" id="GO:0016192">
    <property type="term" value="P:vesicle-mediated transport"/>
    <property type="evidence" value="ECO:0007669"/>
    <property type="project" value="InterPro"/>
</dbReference>
<dbReference type="AlphaFoldDB" id="A0A087SR32"/>